<proteinExistence type="predicted"/>
<keyword evidence="3" id="KW-1185">Reference proteome</keyword>
<organism evidence="2 3">
    <name type="scientific">Cairina moschata</name>
    <name type="common">Muscovy duck</name>
    <dbReference type="NCBI Taxonomy" id="8855"/>
    <lineage>
        <taxon>Eukaryota</taxon>
        <taxon>Metazoa</taxon>
        <taxon>Chordata</taxon>
        <taxon>Craniata</taxon>
        <taxon>Vertebrata</taxon>
        <taxon>Euteleostomi</taxon>
        <taxon>Archelosauria</taxon>
        <taxon>Archosauria</taxon>
        <taxon>Dinosauria</taxon>
        <taxon>Saurischia</taxon>
        <taxon>Theropoda</taxon>
        <taxon>Coelurosauria</taxon>
        <taxon>Aves</taxon>
        <taxon>Neognathae</taxon>
        <taxon>Galloanserae</taxon>
        <taxon>Anseriformes</taxon>
        <taxon>Anatidae</taxon>
        <taxon>Anatinae</taxon>
        <taxon>Cairina</taxon>
    </lineage>
</organism>
<feature type="compositionally biased region" description="Basic and acidic residues" evidence="1">
    <location>
        <begin position="67"/>
        <end position="76"/>
    </location>
</feature>
<evidence type="ECO:0000256" key="1">
    <source>
        <dbReference type="SAM" id="MobiDB-lite"/>
    </source>
</evidence>
<evidence type="ECO:0000313" key="2">
    <source>
        <dbReference type="Ensembl" id="ENSCMMP00000014293.1"/>
    </source>
</evidence>
<evidence type="ECO:0000313" key="3">
    <source>
        <dbReference type="Proteomes" id="UP000694556"/>
    </source>
</evidence>
<feature type="region of interest" description="Disordered" evidence="1">
    <location>
        <begin position="67"/>
        <end position="146"/>
    </location>
</feature>
<reference evidence="2" key="2">
    <citation type="submission" date="2025-09" db="UniProtKB">
        <authorList>
            <consortium name="Ensembl"/>
        </authorList>
    </citation>
    <scope>IDENTIFICATION</scope>
</reference>
<dbReference type="Proteomes" id="UP000694556">
    <property type="component" value="Unassembled WGS sequence"/>
</dbReference>
<dbReference type="Ensembl" id="ENSCMMT00000015751.1">
    <property type="protein sequence ID" value="ENSCMMP00000014293.1"/>
    <property type="gene ID" value="ENSCMMG00000009107.1"/>
</dbReference>
<reference evidence="2" key="1">
    <citation type="submission" date="2025-08" db="UniProtKB">
        <authorList>
            <consortium name="Ensembl"/>
        </authorList>
    </citation>
    <scope>IDENTIFICATION</scope>
</reference>
<dbReference type="AlphaFoldDB" id="A0A8C3C628"/>
<name>A0A8C3C628_CAIMO</name>
<sequence>QGPGLGLWIYTYPARCWRKKRRLNILEDPRLRPCEFGVSDCEAPLKKEGGLPEGPVLEALLCAEPGDKKTELKEEEAALDCQKPPPGDFPHELEGDELEDDTPRRKNKAKGKVGARGGGHGGRGGHGDGGGPHRDRGDPIGTGGTP</sequence>
<protein>
    <submittedName>
        <fullName evidence="2">Uncharacterized protein</fullName>
    </submittedName>
</protein>
<accession>A0A8C3C628</accession>
<feature type="compositionally biased region" description="Gly residues" evidence="1">
    <location>
        <begin position="114"/>
        <end position="130"/>
    </location>
</feature>